<feature type="transmembrane region" description="Helical" evidence="1">
    <location>
        <begin position="72"/>
        <end position="95"/>
    </location>
</feature>
<accession>A0A7K0BPK5</accession>
<feature type="transmembrane region" description="Helical" evidence="1">
    <location>
        <begin position="144"/>
        <end position="164"/>
    </location>
</feature>
<keyword evidence="3" id="KW-1185">Reference proteome</keyword>
<evidence type="ECO:0000313" key="2">
    <source>
        <dbReference type="EMBL" id="MQY03129.1"/>
    </source>
</evidence>
<evidence type="ECO:0000313" key="3">
    <source>
        <dbReference type="Proteomes" id="UP000487268"/>
    </source>
</evidence>
<dbReference type="EMBL" id="WEGH01000001">
    <property type="protein sequence ID" value="MQY03129.1"/>
    <property type="molecule type" value="Genomic_DNA"/>
</dbReference>
<dbReference type="Proteomes" id="UP000487268">
    <property type="component" value="Unassembled WGS sequence"/>
</dbReference>
<sequence>MAMRALLVRGMIAGLGAAAVALLVAWIYGEPQVGLAISFEEARSAAHHHGGGAPHVHEPEVVSRTVQKTTGLITALAFYGVALGGLFAIAFAVAYGRLGALGARATAALVAMAGFVAVELVPFLKYPATPPAVGSPETIGSRTALYFGMMALGVLATAAAVIVCRRLAPRLGLWNAAIVTAAGYVVLLGIVFRATPKPDAVPAEFPASVLWDFRIASLGLQFALWTTLGLLFGYLTERAVARQRAARPVPAKV</sequence>
<protein>
    <recommendedName>
        <fullName evidence="4">CbtA family protein</fullName>
    </recommendedName>
</protein>
<name>A0A7K0BPK5_9ACTN</name>
<proteinExistence type="predicted"/>
<organism evidence="2 3">
    <name type="scientific">Actinomadura macrotermitis</name>
    <dbReference type="NCBI Taxonomy" id="2585200"/>
    <lineage>
        <taxon>Bacteria</taxon>
        <taxon>Bacillati</taxon>
        <taxon>Actinomycetota</taxon>
        <taxon>Actinomycetes</taxon>
        <taxon>Streptosporangiales</taxon>
        <taxon>Thermomonosporaceae</taxon>
        <taxon>Actinomadura</taxon>
    </lineage>
</organism>
<evidence type="ECO:0008006" key="4">
    <source>
        <dbReference type="Google" id="ProtNLM"/>
    </source>
</evidence>
<dbReference type="InterPro" id="IPR012666">
    <property type="entry name" value="CbtA_put"/>
</dbReference>
<dbReference type="Pfam" id="PF09490">
    <property type="entry name" value="CbtA"/>
    <property type="match status" value="1"/>
</dbReference>
<feature type="transmembrane region" description="Helical" evidence="1">
    <location>
        <begin position="7"/>
        <end position="28"/>
    </location>
</feature>
<evidence type="ECO:0000256" key="1">
    <source>
        <dbReference type="SAM" id="Phobius"/>
    </source>
</evidence>
<gene>
    <name evidence="2" type="ORF">ACRB68_11700</name>
</gene>
<feature type="transmembrane region" description="Helical" evidence="1">
    <location>
        <begin position="215"/>
        <end position="235"/>
    </location>
</feature>
<keyword evidence="1" id="KW-1133">Transmembrane helix</keyword>
<feature type="transmembrane region" description="Helical" evidence="1">
    <location>
        <begin position="171"/>
        <end position="195"/>
    </location>
</feature>
<comment type="caution">
    <text evidence="2">The sequence shown here is derived from an EMBL/GenBank/DDBJ whole genome shotgun (WGS) entry which is preliminary data.</text>
</comment>
<keyword evidence="1" id="KW-0812">Transmembrane</keyword>
<keyword evidence="1" id="KW-0472">Membrane</keyword>
<dbReference type="RefSeq" id="WP_235958749.1">
    <property type="nucleotide sequence ID" value="NZ_WEGH01000001.1"/>
</dbReference>
<reference evidence="2 3" key="1">
    <citation type="submission" date="2019-10" db="EMBL/GenBank/DDBJ databases">
        <title>Actinomadura rubteroloni sp. nov. and Actinomadura macrotermitis sp. nov., isolated from the gut of fungus growing-termite Macrotermes natalensis.</title>
        <authorList>
            <person name="Benndorf R."/>
            <person name="Martin K."/>
            <person name="Kuefner M."/>
            <person name="De Beer W."/>
            <person name="Kaster A.-K."/>
            <person name="Vollmers J."/>
            <person name="Poulsen M."/>
            <person name="Beemelmanns C."/>
        </authorList>
    </citation>
    <scope>NUCLEOTIDE SEQUENCE [LARGE SCALE GENOMIC DNA]</scope>
    <source>
        <strain evidence="2 3">RB68</strain>
    </source>
</reference>
<feature type="transmembrane region" description="Helical" evidence="1">
    <location>
        <begin position="107"/>
        <end position="124"/>
    </location>
</feature>
<dbReference type="AlphaFoldDB" id="A0A7K0BPK5"/>